<proteinExistence type="inferred from homology"/>
<comment type="caution">
    <text evidence="7">The sequence shown here is derived from an EMBL/GenBank/DDBJ whole genome shotgun (WGS) entry which is preliminary data.</text>
</comment>
<feature type="region of interest" description="Disordered" evidence="5">
    <location>
        <begin position="292"/>
        <end position="366"/>
    </location>
</feature>
<evidence type="ECO:0000256" key="2">
    <source>
        <dbReference type="ARBA" id="ARBA00008576"/>
    </source>
</evidence>
<dbReference type="InterPro" id="IPR026822">
    <property type="entry name" value="Spp2/MOS2_G-patch"/>
</dbReference>
<evidence type="ECO:0000256" key="3">
    <source>
        <dbReference type="ARBA" id="ARBA00010966"/>
    </source>
</evidence>
<dbReference type="Gene3D" id="2.30.30.30">
    <property type="match status" value="1"/>
</dbReference>
<dbReference type="PROSITE" id="PS50174">
    <property type="entry name" value="G_PATCH"/>
    <property type="match status" value="1"/>
</dbReference>
<organism evidence="7 8">
    <name type="scientific">Rhizophlyctis rosea</name>
    <dbReference type="NCBI Taxonomy" id="64517"/>
    <lineage>
        <taxon>Eukaryota</taxon>
        <taxon>Fungi</taxon>
        <taxon>Fungi incertae sedis</taxon>
        <taxon>Chytridiomycota</taxon>
        <taxon>Chytridiomycota incertae sedis</taxon>
        <taxon>Chytridiomycetes</taxon>
        <taxon>Rhizophlyctidales</taxon>
        <taxon>Rhizophlyctidaceae</taxon>
        <taxon>Rhizophlyctis</taxon>
    </lineage>
</organism>
<dbReference type="EMBL" id="JADGJD010000041">
    <property type="protein sequence ID" value="KAJ3056214.1"/>
    <property type="molecule type" value="Genomic_DNA"/>
</dbReference>
<evidence type="ECO:0000256" key="5">
    <source>
        <dbReference type="SAM" id="MobiDB-lite"/>
    </source>
</evidence>
<dbReference type="SUPFAM" id="SSF50104">
    <property type="entry name" value="Translation proteins SH3-like domain"/>
    <property type="match status" value="1"/>
</dbReference>
<dbReference type="InterPro" id="IPR045166">
    <property type="entry name" value="Spp2-like"/>
</dbReference>
<feature type="domain" description="G-patch" evidence="6">
    <location>
        <begin position="257"/>
        <end position="303"/>
    </location>
</feature>
<dbReference type="PANTHER" id="PTHR15818">
    <property type="entry name" value="G PATCH AND KOW-CONTAINING"/>
    <property type="match status" value="1"/>
</dbReference>
<dbReference type="InterPro" id="IPR008991">
    <property type="entry name" value="Translation_prot_SH3-like_sf"/>
</dbReference>
<dbReference type="InterPro" id="IPR005824">
    <property type="entry name" value="KOW"/>
</dbReference>
<dbReference type="GO" id="GO:0005681">
    <property type="term" value="C:spliceosomal complex"/>
    <property type="evidence" value="ECO:0007669"/>
    <property type="project" value="TreeGrafter"/>
</dbReference>
<comment type="similarity">
    <text evidence="2">Belongs to the SPP2 family.</text>
</comment>
<evidence type="ECO:0000313" key="7">
    <source>
        <dbReference type="EMBL" id="KAJ3056214.1"/>
    </source>
</evidence>
<evidence type="ECO:0000256" key="1">
    <source>
        <dbReference type="ARBA" id="ARBA00004123"/>
    </source>
</evidence>
<dbReference type="GO" id="GO:0000398">
    <property type="term" value="P:mRNA splicing, via spliceosome"/>
    <property type="evidence" value="ECO:0007669"/>
    <property type="project" value="InterPro"/>
</dbReference>
<dbReference type="PANTHER" id="PTHR15818:SF2">
    <property type="entry name" value="G-PATCH DOMAIN AND KOW MOTIFS-CONTAINING PROTEIN"/>
    <property type="match status" value="1"/>
</dbReference>
<dbReference type="Proteomes" id="UP001212841">
    <property type="component" value="Unassembled WGS sequence"/>
</dbReference>
<dbReference type="Pfam" id="PF12656">
    <property type="entry name" value="G-patch_2"/>
    <property type="match status" value="1"/>
</dbReference>
<dbReference type="SMART" id="SM00443">
    <property type="entry name" value="G_patch"/>
    <property type="match status" value="1"/>
</dbReference>
<dbReference type="InterPro" id="IPR000467">
    <property type="entry name" value="G_patch_dom"/>
</dbReference>
<dbReference type="AlphaFoldDB" id="A0AAD5SK77"/>
<dbReference type="Pfam" id="PF25088">
    <property type="entry name" value="GPKOW_C"/>
    <property type="match status" value="1"/>
</dbReference>
<feature type="compositionally biased region" description="Low complexity" evidence="5">
    <location>
        <begin position="1"/>
        <end position="11"/>
    </location>
</feature>
<dbReference type="InterPro" id="IPR014722">
    <property type="entry name" value="Rib_uL2_dom2"/>
</dbReference>
<feature type="compositionally biased region" description="Basic and acidic residues" evidence="5">
    <location>
        <begin position="304"/>
        <end position="345"/>
    </location>
</feature>
<keyword evidence="8" id="KW-1185">Reference proteome</keyword>
<feature type="region of interest" description="Disordered" evidence="5">
    <location>
        <begin position="1"/>
        <end position="49"/>
    </location>
</feature>
<name>A0AAD5SK77_9FUNG</name>
<comment type="subcellular location">
    <subcellularLocation>
        <location evidence="1">Nucleus</location>
    </subcellularLocation>
</comment>
<dbReference type="SMART" id="SM00739">
    <property type="entry name" value="KOW"/>
    <property type="match status" value="2"/>
</dbReference>
<evidence type="ECO:0000256" key="4">
    <source>
        <dbReference type="ARBA" id="ARBA00023242"/>
    </source>
</evidence>
<dbReference type="GO" id="GO:0003676">
    <property type="term" value="F:nucleic acid binding"/>
    <property type="evidence" value="ECO:0007669"/>
    <property type="project" value="InterPro"/>
</dbReference>
<evidence type="ECO:0000259" key="6">
    <source>
        <dbReference type="PROSITE" id="PS50174"/>
    </source>
</evidence>
<feature type="compositionally biased region" description="Basic and acidic residues" evidence="5">
    <location>
        <begin position="30"/>
        <end position="39"/>
    </location>
</feature>
<reference evidence="7" key="1">
    <citation type="submission" date="2020-05" db="EMBL/GenBank/DDBJ databases">
        <title>Phylogenomic resolution of chytrid fungi.</title>
        <authorList>
            <person name="Stajich J.E."/>
            <person name="Amses K."/>
            <person name="Simmons R."/>
            <person name="Seto K."/>
            <person name="Myers J."/>
            <person name="Bonds A."/>
            <person name="Quandt C.A."/>
            <person name="Barry K."/>
            <person name="Liu P."/>
            <person name="Grigoriev I."/>
            <person name="Longcore J.E."/>
            <person name="James T.Y."/>
        </authorList>
    </citation>
    <scope>NUCLEOTIDE SEQUENCE</scope>
    <source>
        <strain evidence="7">JEL0318</strain>
    </source>
</reference>
<sequence length="553" mass="60141">MSESSNTNGSSSFGGGIKLSVGQKVKKLDRRTDKSHFEIPEEDVSGKSGKVAEEFLLEIEGDNLRGTGPSKSNGPLVIPLLKQNVWRNASSGISTPSASNGSRSSTPQKRDRSPSPMRTTSTASLRAASPREKTPGPTDSAARGPSPPPTLKWGLQIRKKQKTDTPASSAPSTPAPPSEDVSMEEEKVLSLEDQAIADLLAEAAGVADSQRTELAPILAQNAVPGLDELMSDQEKYRHDISMRPEEATLDDYERIPIEEFGSALLRGMGWEKGKAVGRNGNGLIEPIINKPRPHLLGLGAKPAPDLEKKEKKYIKPGEKRDPGYVRDLAASDKRSNRTDDYDNRPRSKPSSAKSSPAPFKSTAPTTSVKVGSIVQITNGSHKGKEGKVMEIKERSSGTVVKVDVDGEVVRIWEDQVTAAEKANGSSKSSGGGNRRSWLIPNIRLRIVSKSFKNGRYYNQKCIVQDVVAAGECIVKTEEGDLVEGVQERHVETYIPATGKTVVVVQSPDAEVRGHTGRIKEKNNEQERAVVEMDHDFEYHTFTYDQITEHADPH</sequence>
<feature type="compositionally biased region" description="Polar residues" evidence="5">
    <location>
        <begin position="89"/>
        <end position="107"/>
    </location>
</feature>
<accession>A0AAD5SK77</accession>
<feature type="compositionally biased region" description="Low complexity" evidence="5">
    <location>
        <begin position="348"/>
        <end position="366"/>
    </location>
</feature>
<feature type="region of interest" description="Disordered" evidence="5">
    <location>
        <begin position="89"/>
        <end position="187"/>
    </location>
</feature>
<protein>
    <recommendedName>
        <fullName evidence="6">G-patch domain-containing protein</fullName>
    </recommendedName>
</protein>
<gene>
    <name evidence="7" type="ORF">HK097_007697</name>
</gene>
<comment type="similarity">
    <text evidence="3">Belongs to the MOS2 family.</text>
</comment>
<evidence type="ECO:0000313" key="8">
    <source>
        <dbReference type="Proteomes" id="UP001212841"/>
    </source>
</evidence>
<dbReference type="Gene3D" id="2.30.30.140">
    <property type="match status" value="1"/>
</dbReference>
<keyword evidence="4" id="KW-0539">Nucleus</keyword>